<evidence type="ECO:0008006" key="5">
    <source>
        <dbReference type="Google" id="ProtNLM"/>
    </source>
</evidence>
<keyword evidence="4" id="KW-1185">Reference proteome</keyword>
<evidence type="ECO:0000313" key="3">
    <source>
        <dbReference type="Proteomes" id="UP000267166"/>
    </source>
</evidence>
<dbReference type="AlphaFoldDB" id="A0A498CXZ0"/>
<evidence type="ECO:0000313" key="2">
    <source>
        <dbReference type="EMBL" id="RLL50240.1"/>
    </source>
</evidence>
<dbReference type="InterPro" id="IPR029470">
    <property type="entry name" value="PDDEXK_4"/>
</dbReference>
<proteinExistence type="predicted"/>
<dbReference type="Proteomes" id="UP000273105">
    <property type="component" value="Unassembled WGS sequence"/>
</dbReference>
<evidence type="ECO:0000313" key="1">
    <source>
        <dbReference type="EMBL" id="RLL34539.1"/>
    </source>
</evidence>
<dbReference type="EMBL" id="RCHE01000001">
    <property type="protein sequence ID" value="RLL50240.1"/>
    <property type="molecule type" value="Genomic_DNA"/>
</dbReference>
<dbReference type="RefSeq" id="WP_106984808.1">
    <property type="nucleotide sequence ID" value="NZ_CP035934.2"/>
</dbReference>
<dbReference type="Proteomes" id="UP000267166">
    <property type="component" value="Unassembled WGS sequence"/>
</dbReference>
<comment type="caution">
    <text evidence="1">The sequence shown here is derived from an EMBL/GenBank/DDBJ whole genome shotgun (WGS) entry which is preliminary data.</text>
</comment>
<name>A0A498CXZ0_9GAMM</name>
<sequence length="413" mass="48321">MQNIEHLLRSVSDELRALALAKSKYAQQLAPNFSIFNYIYTDELMLSRMIADLLNPKGDHAQGHIFLSLFLQQLTNASHYLLLDIQRAKVAIEVLTFRNQTQRRMDIYLEIPYIDSAQSFGICIENKPYATDQPNQLKDYAQELNLAHQDHWHIIYLTQNGREPSTVSVSAATFETWQQHNKCTLLAYPTLSLWLTACAVEAKNNNVSLFLQTFSSFITSQFLGLKDMSEYESIDKIIQQTPEYQNAFMQIYKHGVQIKTQLNKQVSTLRNLFNIDYKKHKVSINFHARNDYAELLSCLFFDLDVKDFKVFIDIYAYPDRYEISLAERTYDLNKTDQLNVLIKQFDHQYQHSVITENNRLLLKTYTSDADHHSIHHYVEKLIEHLIDFHLSEEQGFKSYHFELAHAMHTSENT</sequence>
<dbReference type="EMBL" id="RCHD01000024">
    <property type="protein sequence ID" value="RLL34539.1"/>
    <property type="molecule type" value="Genomic_DNA"/>
</dbReference>
<evidence type="ECO:0000313" key="4">
    <source>
        <dbReference type="Proteomes" id="UP000273105"/>
    </source>
</evidence>
<organism evidence="1 3">
    <name type="scientific">Acinetobacter cumulans</name>
    <dbReference type="NCBI Taxonomy" id="2136182"/>
    <lineage>
        <taxon>Bacteria</taxon>
        <taxon>Pseudomonadati</taxon>
        <taxon>Pseudomonadota</taxon>
        <taxon>Gammaproteobacteria</taxon>
        <taxon>Moraxellales</taxon>
        <taxon>Moraxellaceae</taxon>
        <taxon>Acinetobacter</taxon>
    </lineage>
</organism>
<protein>
    <recommendedName>
        <fullName evidence="5">PD-(D/E)XK nuclease family protein</fullName>
    </recommendedName>
</protein>
<gene>
    <name evidence="2" type="ORF">D9K79_00325</name>
    <name evidence="1" type="ORF">D9K80_10845</name>
</gene>
<dbReference type="Pfam" id="PF14281">
    <property type="entry name" value="PDDEXK_4"/>
    <property type="match status" value="1"/>
</dbReference>
<accession>A0A498CXZ0</accession>
<reference evidence="3 4" key="1">
    <citation type="submission" date="2018-09" db="EMBL/GenBank/DDBJ databases">
        <title>The draft genome of Acinetobacter sp. strains.</title>
        <authorList>
            <person name="Qin J."/>
            <person name="Feng Y."/>
            <person name="Zong Z."/>
        </authorList>
    </citation>
    <scope>NUCLEOTIDE SEQUENCE [LARGE SCALE GENOMIC DNA]</scope>
    <source>
        <strain evidence="2 4">WCHAc060001</strain>
        <strain evidence="1 3">WCHAc060003</strain>
    </source>
</reference>